<keyword evidence="2" id="KW-1185">Reference proteome</keyword>
<accession>A0ABT3JVK3</accession>
<dbReference type="EMBL" id="JAPCHY010000005">
    <property type="protein sequence ID" value="MCW4472512.1"/>
    <property type="molecule type" value="Genomic_DNA"/>
</dbReference>
<reference evidence="1 2" key="1">
    <citation type="submission" date="2022-10" db="EMBL/GenBank/DDBJ databases">
        <title>Xanthomonas sp. H13-6.</title>
        <authorList>
            <person name="Liu X."/>
            <person name="Deng Z."/>
            <person name="Jiang Y."/>
            <person name="Yu T."/>
            <person name="Ai J."/>
        </authorList>
    </citation>
    <scope>NUCLEOTIDE SEQUENCE [LARGE SCALE GENOMIC DNA]</scope>
    <source>
        <strain evidence="1 2">H13-6</strain>
    </source>
</reference>
<dbReference type="InterPro" id="IPR036388">
    <property type="entry name" value="WH-like_DNA-bd_sf"/>
</dbReference>
<protein>
    <recommendedName>
        <fullName evidence="3">Methyltransferase domain-containing protein</fullName>
    </recommendedName>
</protein>
<dbReference type="SUPFAM" id="SSF46785">
    <property type="entry name" value="Winged helix' DNA-binding domain"/>
    <property type="match status" value="1"/>
</dbReference>
<evidence type="ECO:0000313" key="2">
    <source>
        <dbReference type="Proteomes" id="UP001209922"/>
    </source>
</evidence>
<name>A0ABT3JVK3_9XANT</name>
<evidence type="ECO:0000313" key="1">
    <source>
        <dbReference type="EMBL" id="MCW4472512.1"/>
    </source>
</evidence>
<sequence length="342" mass="36562">MNLLQASSTPLSLASAVPPPETAAVARVIDGYKHFQVLRAGFRSGVFDWLRDHGPAERAAIAEATGLRGAHLGAFLQSLQDLGLLERDGLAYRLPAALADVLCADGDWYQGGVLDDLLDPACGWSDLHRFMGPDWRQAPTRFSTLARAPFLGEARRLAERLETSQALSQARTMLCFDGSNGLLAAALGQRFAHIDITVAVAPEAVADTTATLRALLPTAAARVVAGTPLTPPEGQHFDHVVVFHSQYPVRRSTDAALEQLASALNPGAGLCLAHWFCLEACETAPGGLRDLDKAVLTDSHPLCGIERFNQRLQQAGLAGAERHDLPGELGNTKLHFAYKPAA</sequence>
<gene>
    <name evidence="1" type="ORF">OK345_08350</name>
</gene>
<evidence type="ECO:0008006" key="3">
    <source>
        <dbReference type="Google" id="ProtNLM"/>
    </source>
</evidence>
<organism evidence="1 2">
    <name type="scientific">Xanthomonas chitinilytica</name>
    <dbReference type="NCBI Taxonomy" id="2989819"/>
    <lineage>
        <taxon>Bacteria</taxon>
        <taxon>Pseudomonadati</taxon>
        <taxon>Pseudomonadota</taxon>
        <taxon>Gammaproteobacteria</taxon>
        <taxon>Lysobacterales</taxon>
        <taxon>Lysobacteraceae</taxon>
        <taxon>Xanthomonas</taxon>
    </lineage>
</organism>
<proteinExistence type="predicted"/>
<comment type="caution">
    <text evidence="1">The sequence shown here is derived from an EMBL/GenBank/DDBJ whole genome shotgun (WGS) entry which is preliminary data.</text>
</comment>
<dbReference type="Proteomes" id="UP001209922">
    <property type="component" value="Unassembled WGS sequence"/>
</dbReference>
<dbReference type="Gene3D" id="3.40.50.150">
    <property type="entry name" value="Vaccinia Virus protein VP39"/>
    <property type="match status" value="1"/>
</dbReference>
<dbReference type="RefSeq" id="WP_265127469.1">
    <property type="nucleotide sequence ID" value="NZ_JAPCHY010000005.1"/>
</dbReference>
<dbReference type="InterPro" id="IPR029063">
    <property type="entry name" value="SAM-dependent_MTases_sf"/>
</dbReference>
<dbReference type="SUPFAM" id="SSF53335">
    <property type="entry name" value="S-adenosyl-L-methionine-dependent methyltransferases"/>
    <property type="match status" value="1"/>
</dbReference>
<dbReference type="Gene3D" id="1.10.10.10">
    <property type="entry name" value="Winged helix-like DNA-binding domain superfamily/Winged helix DNA-binding domain"/>
    <property type="match status" value="1"/>
</dbReference>
<dbReference type="InterPro" id="IPR036390">
    <property type="entry name" value="WH_DNA-bd_sf"/>
</dbReference>